<comment type="subcellular location">
    <subcellularLocation>
        <location evidence="1">Membrane</location>
        <topology evidence="1">Multi-pass membrane protein</topology>
    </subcellularLocation>
</comment>
<dbReference type="InterPro" id="IPR050549">
    <property type="entry name" value="MFS_Trehalose_Transporter"/>
</dbReference>
<dbReference type="Pfam" id="PF00083">
    <property type="entry name" value="Sugar_tr"/>
    <property type="match status" value="1"/>
</dbReference>
<evidence type="ECO:0000259" key="6">
    <source>
        <dbReference type="PROSITE" id="PS50850"/>
    </source>
</evidence>
<organism evidence="7">
    <name type="scientific">Oikopleura dioica</name>
    <name type="common">Tunicate</name>
    <dbReference type="NCBI Taxonomy" id="34765"/>
    <lineage>
        <taxon>Eukaryota</taxon>
        <taxon>Metazoa</taxon>
        <taxon>Chordata</taxon>
        <taxon>Tunicata</taxon>
        <taxon>Appendicularia</taxon>
        <taxon>Copelata</taxon>
        <taxon>Oikopleuridae</taxon>
        <taxon>Oikopleura</taxon>
    </lineage>
</organism>
<keyword evidence="3 5" id="KW-1133">Transmembrane helix</keyword>
<dbReference type="PANTHER" id="PTHR48021:SF1">
    <property type="entry name" value="GH07001P-RELATED"/>
    <property type="match status" value="1"/>
</dbReference>
<dbReference type="GO" id="GO:0016020">
    <property type="term" value="C:membrane"/>
    <property type="evidence" value="ECO:0007669"/>
    <property type="project" value="UniProtKB-SubCell"/>
</dbReference>
<evidence type="ECO:0000313" key="8">
    <source>
        <dbReference type="Proteomes" id="UP000001307"/>
    </source>
</evidence>
<evidence type="ECO:0000256" key="2">
    <source>
        <dbReference type="ARBA" id="ARBA00022692"/>
    </source>
</evidence>
<feature type="transmembrane region" description="Helical" evidence="5">
    <location>
        <begin position="184"/>
        <end position="206"/>
    </location>
</feature>
<protein>
    <recommendedName>
        <fullName evidence="6">Major facilitator superfamily (MFS) profile domain-containing protein</fullName>
    </recommendedName>
</protein>
<dbReference type="Gene3D" id="1.20.1250.20">
    <property type="entry name" value="MFS general substrate transporter like domains"/>
    <property type="match status" value="1"/>
</dbReference>
<dbReference type="GO" id="GO:0022857">
    <property type="term" value="F:transmembrane transporter activity"/>
    <property type="evidence" value="ECO:0007669"/>
    <property type="project" value="InterPro"/>
</dbReference>
<dbReference type="Proteomes" id="UP000001307">
    <property type="component" value="Unassembled WGS sequence"/>
</dbReference>
<keyword evidence="2 5" id="KW-0812">Transmembrane</keyword>
<keyword evidence="8" id="KW-1185">Reference proteome</keyword>
<feature type="transmembrane region" description="Helical" evidence="5">
    <location>
        <begin position="30"/>
        <end position="51"/>
    </location>
</feature>
<accession>E4XCX0</accession>
<feature type="transmembrane region" description="Helical" evidence="5">
    <location>
        <begin position="71"/>
        <end position="89"/>
    </location>
</feature>
<dbReference type="InParanoid" id="E4XCX0"/>
<feature type="transmembrane region" description="Helical" evidence="5">
    <location>
        <begin position="159"/>
        <end position="178"/>
    </location>
</feature>
<dbReference type="OrthoDB" id="6612291at2759"/>
<dbReference type="PANTHER" id="PTHR48021">
    <property type="match status" value="1"/>
</dbReference>
<dbReference type="EMBL" id="FN653037">
    <property type="protein sequence ID" value="CBY09445.1"/>
    <property type="molecule type" value="Genomic_DNA"/>
</dbReference>
<evidence type="ECO:0000256" key="4">
    <source>
        <dbReference type="ARBA" id="ARBA00023136"/>
    </source>
</evidence>
<dbReference type="SUPFAM" id="SSF103473">
    <property type="entry name" value="MFS general substrate transporter"/>
    <property type="match status" value="1"/>
</dbReference>
<dbReference type="AlphaFoldDB" id="E4XCX0"/>
<dbReference type="InterPro" id="IPR020846">
    <property type="entry name" value="MFS_dom"/>
</dbReference>
<sequence length="292" mass="31926">MDDQEILVDNENPGSSIISSHGTPTRKNNLYKVVLSSYICPIIIGQTLAYSSGAIPSIQKDPHIECTPSQISWFGSIITIGAAVGSLAAGPACEKFGRKCVMLIGLAFFSIGWMLLCMDISSMETAIIGRLKTGVACGVMSIACPTYIGEVTTADVRGFFGAGFQFMVTVGILMGYLAGRWLVWQHAALFSLSFTALGALLVFSMVPSSPRWLLMRKDRTSARRNLAYIRAQDVSSPLVAKELEEMEESVLLQTQHGNASIREILSTRHLRTPLLIMLGKRKLPFFEDIKLL</sequence>
<keyword evidence="4 5" id="KW-0472">Membrane</keyword>
<dbReference type="InterPro" id="IPR005828">
    <property type="entry name" value="MFS_sugar_transport-like"/>
</dbReference>
<reference evidence="7" key="1">
    <citation type="journal article" date="2010" name="Science">
        <title>Plasticity of animal genome architecture unmasked by rapid evolution of a pelagic tunicate.</title>
        <authorList>
            <person name="Denoeud F."/>
            <person name="Henriet S."/>
            <person name="Mungpakdee S."/>
            <person name="Aury J.M."/>
            <person name="Da Silva C."/>
            <person name="Brinkmann H."/>
            <person name="Mikhaleva J."/>
            <person name="Olsen L.C."/>
            <person name="Jubin C."/>
            <person name="Canestro C."/>
            <person name="Bouquet J.M."/>
            <person name="Danks G."/>
            <person name="Poulain J."/>
            <person name="Campsteijn C."/>
            <person name="Adamski M."/>
            <person name="Cross I."/>
            <person name="Yadetie F."/>
            <person name="Muffato M."/>
            <person name="Louis A."/>
            <person name="Butcher S."/>
            <person name="Tsagkogeorga G."/>
            <person name="Konrad A."/>
            <person name="Singh S."/>
            <person name="Jensen M.F."/>
            <person name="Cong E.H."/>
            <person name="Eikeseth-Otteraa H."/>
            <person name="Noel B."/>
            <person name="Anthouard V."/>
            <person name="Porcel B.M."/>
            <person name="Kachouri-Lafond R."/>
            <person name="Nishino A."/>
            <person name="Ugolini M."/>
            <person name="Chourrout P."/>
            <person name="Nishida H."/>
            <person name="Aasland R."/>
            <person name="Huzurbazar S."/>
            <person name="Westhof E."/>
            <person name="Delsuc F."/>
            <person name="Lehrach H."/>
            <person name="Reinhardt R."/>
            <person name="Weissenbach J."/>
            <person name="Roy S.W."/>
            <person name="Artiguenave F."/>
            <person name="Postlethwait J.H."/>
            <person name="Manak J.R."/>
            <person name="Thompson E.M."/>
            <person name="Jaillon O."/>
            <person name="Du Pasquier L."/>
            <person name="Boudinot P."/>
            <person name="Liberles D.A."/>
            <person name="Volff J.N."/>
            <person name="Philippe H."/>
            <person name="Lenhard B."/>
            <person name="Roest Crollius H."/>
            <person name="Wincker P."/>
            <person name="Chourrout D."/>
        </authorList>
    </citation>
    <scope>NUCLEOTIDE SEQUENCE [LARGE SCALE GENOMIC DNA]</scope>
</reference>
<name>E4XCX0_OIKDI</name>
<evidence type="ECO:0000313" key="7">
    <source>
        <dbReference type="EMBL" id="CBY09445.1"/>
    </source>
</evidence>
<dbReference type="InterPro" id="IPR036259">
    <property type="entry name" value="MFS_trans_sf"/>
</dbReference>
<evidence type="ECO:0000256" key="1">
    <source>
        <dbReference type="ARBA" id="ARBA00004141"/>
    </source>
</evidence>
<feature type="domain" description="Major facilitator superfamily (MFS) profile" evidence="6">
    <location>
        <begin position="33"/>
        <end position="292"/>
    </location>
</feature>
<gene>
    <name evidence="7" type="ORF">GSOID_T00008003001</name>
</gene>
<feature type="transmembrane region" description="Helical" evidence="5">
    <location>
        <begin position="101"/>
        <end position="121"/>
    </location>
</feature>
<proteinExistence type="predicted"/>
<evidence type="ECO:0000256" key="3">
    <source>
        <dbReference type="ARBA" id="ARBA00022989"/>
    </source>
</evidence>
<evidence type="ECO:0000256" key="5">
    <source>
        <dbReference type="SAM" id="Phobius"/>
    </source>
</evidence>
<feature type="transmembrane region" description="Helical" evidence="5">
    <location>
        <begin position="127"/>
        <end position="147"/>
    </location>
</feature>
<dbReference type="PROSITE" id="PS50850">
    <property type="entry name" value="MFS"/>
    <property type="match status" value="1"/>
</dbReference>